<proteinExistence type="predicted"/>
<accession>A0A9L0T288</accession>
<dbReference type="Gene3D" id="3.60.20.10">
    <property type="entry name" value="Glutamine Phosphoribosylpyrophosphate, subunit 1, domain 1"/>
    <property type="match status" value="1"/>
</dbReference>
<dbReference type="SUPFAM" id="SSF56235">
    <property type="entry name" value="N-terminal nucleophile aminohydrolases (Ntn hydrolases)"/>
    <property type="match status" value="1"/>
</dbReference>
<dbReference type="Proteomes" id="UP000002281">
    <property type="component" value="Chromosome 3"/>
</dbReference>
<evidence type="ECO:0000259" key="3">
    <source>
        <dbReference type="PROSITE" id="PS51278"/>
    </source>
</evidence>
<reference evidence="4 5" key="1">
    <citation type="journal article" date="2009" name="Science">
        <title>Genome sequence, comparative analysis, and population genetics of the domestic horse.</title>
        <authorList>
            <consortium name="Broad Institute Genome Sequencing Platform"/>
            <consortium name="Broad Institute Whole Genome Assembly Team"/>
            <person name="Wade C.M."/>
            <person name="Giulotto E."/>
            <person name="Sigurdsson S."/>
            <person name="Zoli M."/>
            <person name="Gnerre S."/>
            <person name="Imsland F."/>
            <person name="Lear T.L."/>
            <person name="Adelson D.L."/>
            <person name="Bailey E."/>
            <person name="Bellone R.R."/>
            <person name="Bloecker H."/>
            <person name="Distl O."/>
            <person name="Edgar R.C."/>
            <person name="Garber M."/>
            <person name="Leeb T."/>
            <person name="Mauceli E."/>
            <person name="MacLeod J.N."/>
            <person name="Penedo M.C.T."/>
            <person name="Raison J.M."/>
            <person name="Sharpe T."/>
            <person name="Vogel J."/>
            <person name="Andersson L."/>
            <person name="Antczak D.F."/>
            <person name="Biagi T."/>
            <person name="Binns M.M."/>
            <person name="Chowdhary B.P."/>
            <person name="Coleman S.J."/>
            <person name="Della Valle G."/>
            <person name="Fryc S."/>
            <person name="Guerin G."/>
            <person name="Hasegawa T."/>
            <person name="Hill E.W."/>
            <person name="Jurka J."/>
            <person name="Kiialainen A."/>
            <person name="Lindgren G."/>
            <person name="Liu J."/>
            <person name="Magnani E."/>
            <person name="Mickelson J.R."/>
            <person name="Murray J."/>
            <person name="Nergadze S.G."/>
            <person name="Onofrio R."/>
            <person name="Pedroni S."/>
            <person name="Piras M.F."/>
            <person name="Raudsepp T."/>
            <person name="Rocchi M."/>
            <person name="Roeed K.H."/>
            <person name="Ryder O.A."/>
            <person name="Searle S."/>
            <person name="Skow L."/>
            <person name="Swinburne J.E."/>
            <person name="Syvaenen A.C."/>
            <person name="Tozaki T."/>
            <person name="Valberg S.J."/>
            <person name="Vaudin M."/>
            <person name="White J.R."/>
            <person name="Zody M.C."/>
            <person name="Lander E.S."/>
            <person name="Lindblad-Toh K."/>
        </authorList>
    </citation>
    <scope>NUCLEOTIDE SEQUENCE [LARGE SCALE GENOMIC DNA]</scope>
    <source>
        <strain evidence="4 5">Thoroughbred</strain>
    </source>
</reference>
<keyword evidence="2" id="KW-0315">Glutamine amidotransferase</keyword>
<dbReference type="GeneTree" id="ENSGT00390000003428"/>
<evidence type="ECO:0000256" key="1">
    <source>
        <dbReference type="ARBA" id="ARBA00022679"/>
    </source>
</evidence>
<dbReference type="SUPFAM" id="SSF53271">
    <property type="entry name" value="PRTase-like"/>
    <property type="match status" value="1"/>
</dbReference>
<organism evidence="4 5">
    <name type="scientific">Equus caballus</name>
    <name type="common">Horse</name>
    <dbReference type="NCBI Taxonomy" id="9796"/>
    <lineage>
        <taxon>Eukaryota</taxon>
        <taxon>Metazoa</taxon>
        <taxon>Chordata</taxon>
        <taxon>Craniata</taxon>
        <taxon>Vertebrata</taxon>
        <taxon>Euteleostomi</taxon>
        <taxon>Mammalia</taxon>
        <taxon>Eutheria</taxon>
        <taxon>Laurasiatheria</taxon>
        <taxon>Perissodactyla</taxon>
        <taxon>Equidae</taxon>
        <taxon>Equus</taxon>
    </lineage>
</organism>
<reference evidence="4" key="2">
    <citation type="submission" date="2025-08" db="UniProtKB">
        <authorList>
            <consortium name="Ensembl"/>
        </authorList>
    </citation>
    <scope>IDENTIFICATION</scope>
    <source>
        <strain evidence="4">Thoroughbred</strain>
    </source>
</reference>
<dbReference type="Ensembl" id="ENSECAT00000143766.1">
    <property type="protein sequence ID" value="ENSECAP00000081299.1"/>
    <property type="gene ID" value="ENSECAG00000023644.4"/>
</dbReference>
<dbReference type="AlphaFoldDB" id="A0A9L0T288"/>
<gene>
    <name evidence="4" type="primary">PPAT</name>
</gene>
<dbReference type="PROSITE" id="PS51278">
    <property type="entry name" value="GATASE_TYPE_2"/>
    <property type="match status" value="1"/>
</dbReference>
<keyword evidence="5" id="KW-1185">Reference proteome</keyword>
<name>A0A9L0T288_HORSE</name>
<feature type="domain" description="Glutamine amidotransferase type-2" evidence="3">
    <location>
        <begin position="12"/>
        <end position="277"/>
    </location>
</feature>
<dbReference type="Pfam" id="PF13522">
    <property type="entry name" value="GATase_6"/>
    <property type="match status" value="1"/>
</dbReference>
<evidence type="ECO:0000313" key="5">
    <source>
        <dbReference type="Proteomes" id="UP000002281"/>
    </source>
</evidence>
<keyword evidence="1" id="KW-0808">Transferase</keyword>
<dbReference type="PANTHER" id="PTHR11907">
    <property type="entry name" value="AMIDOPHOSPHORIBOSYLTRANSFERASE"/>
    <property type="match status" value="1"/>
</dbReference>
<dbReference type="InterPro" id="IPR029055">
    <property type="entry name" value="Ntn_hydrolases_N"/>
</dbReference>
<dbReference type="InterPro" id="IPR017932">
    <property type="entry name" value="GATase_2_dom"/>
</dbReference>
<evidence type="ECO:0000256" key="2">
    <source>
        <dbReference type="ARBA" id="ARBA00022962"/>
    </source>
</evidence>
<dbReference type="InterPro" id="IPR029057">
    <property type="entry name" value="PRTase-like"/>
</dbReference>
<reference evidence="4" key="3">
    <citation type="submission" date="2025-09" db="UniProtKB">
        <authorList>
            <consortium name="Ensembl"/>
        </authorList>
    </citation>
    <scope>IDENTIFICATION</scope>
    <source>
        <strain evidence="4">Thoroughbred</strain>
    </source>
</reference>
<dbReference type="GO" id="GO:0016740">
    <property type="term" value="F:transferase activity"/>
    <property type="evidence" value="ECO:0007669"/>
    <property type="project" value="UniProtKB-KW"/>
</dbReference>
<evidence type="ECO:0000313" key="4">
    <source>
        <dbReference type="Ensembl" id="ENSECAP00000081299.1"/>
    </source>
</evidence>
<protein>
    <submittedName>
        <fullName evidence="4">Phosphoribosyl pyrophosphate amidotransferase</fullName>
    </submittedName>
</protein>
<sequence length="277" mass="30622">MELEELGIREECGVFGCIASGEWPTQLDVPHVITLGLVGLQHRGQESAGIVTSDGNSVPTFKTHKGMGLVNHVFTEDNLKKLYISNLGIGHTRYATTGNCELENCQPFVVETLHGKIAVAHNGELINAAHLRRKVHIRVASPPIRYPCFMGINIPTKEELIANKPEFEHLAEYLGANSVVYLSVEGLVSSVREGIKLKKKKEKKQDIIIQENGNGHYTNQDSMIQANGNGLECFEKNGHCTKQDNIIQENGNGLECFEKNGHCTACLTGKYPVEMEW</sequence>